<evidence type="ECO:0000256" key="1">
    <source>
        <dbReference type="SAM" id="Phobius"/>
    </source>
</evidence>
<keyword evidence="1" id="KW-0472">Membrane</keyword>
<proteinExistence type="predicted"/>
<feature type="transmembrane region" description="Helical" evidence="1">
    <location>
        <begin position="64"/>
        <end position="84"/>
    </location>
</feature>
<dbReference type="RefSeq" id="WP_193984820.1">
    <property type="nucleotide sequence ID" value="NZ_CP063656.1"/>
</dbReference>
<feature type="transmembrane region" description="Helical" evidence="1">
    <location>
        <begin position="37"/>
        <end position="58"/>
    </location>
</feature>
<gene>
    <name evidence="2" type="ORF">INQ41_12130</name>
</gene>
<feature type="transmembrane region" description="Helical" evidence="1">
    <location>
        <begin position="111"/>
        <end position="134"/>
    </location>
</feature>
<accession>A0A7S6ZS24</accession>
<dbReference type="AlphaFoldDB" id="A0A7S6ZS24"/>
<organism evidence="2 3">
    <name type="scientific">Novilysobacter ciconiae</name>
    <dbReference type="NCBI Taxonomy" id="2781022"/>
    <lineage>
        <taxon>Bacteria</taxon>
        <taxon>Pseudomonadati</taxon>
        <taxon>Pseudomonadota</taxon>
        <taxon>Gammaproteobacteria</taxon>
        <taxon>Lysobacterales</taxon>
        <taxon>Lysobacteraceae</taxon>
        <taxon>Novilysobacter</taxon>
    </lineage>
</organism>
<reference evidence="2 3" key="1">
    <citation type="submission" date="2020-10" db="EMBL/GenBank/DDBJ databases">
        <title>complete genome sequencing of Lysobacter sp. H21R20.</title>
        <authorList>
            <person name="Bae J.-W."/>
            <person name="Lee S.-Y."/>
        </authorList>
    </citation>
    <scope>NUCLEOTIDE SEQUENCE [LARGE SCALE GENOMIC DNA]</scope>
    <source>
        <strain evidence="2 3">H21R20</strain>
    </source>
</reference>
<evidence type="ECO:0000313" key="2">
    <source>
        <dbReference type="EMBL" id="QOW19352.1"/>
    </source>
</evidence>
<evidence type="ECO:0000313" key="3">
    <source>
        <dbReference type="Proteomes" id="UP000594059"/>
    </source>
</evidence>
<name>A0A7S6ZS24_9GAMM</name>
<protein>
    <recommendedName>
        <fullName evidence="4">Transmembrane protein</fullName>
    </recommendedName>
</protein>
<keyword evidence="1" id="KW-0812">Transmembrane</keyword>
<dbReference type="Proteomes" id="UP000594059">
    <property type="component" value="Chromosome"/>
</dbReference>
<dbReference type="EMBL" id="CP063656">
    <property type="protein sequence ID" value="QOW19352.1"/>
    <property type="molecule type" value="Genomic_DNA"/>
</dbReference>
<feature type="transmembrane region" description="Helical" evidence="1">
    <location>
        <begin position="146"/>
        <end position="165"/>
    </location>
</feature>
<dbReference type="KEGG" id="lcic:INQ41_12130"/>
<sequence length="180" mass="20285">MSNQEWDALAAQWDSMSVGDPAVLQQRLRRHARRTHLGLIGELGAFVLALAMIGWAWVDDPGMRRWLVVAGVLLVACQGIYLLLRRCYRLFGSPERGLVGLIDAEIGRARFILATHWAGVPIALVMVACAWVLIPSIQLEKVQGGTVMSAVLYLPYLAARTWQMLRRIRSLRRERAELLR</sequence>
<keyword evidence="3" id="KW-1185">Reference proteome</keyword>
<keyword evidence="1" id="KW-1133">Transmembrane helix</keyword>
<evidence type="ECO:0008006" key="4">
    <source>
        <dbReference type="Google" id="ProtNLM"/>
    </source>
</evidence>